<dbReference type="HOGENOM" id="CLU_2911744_0_0_2"/>
<dbReference type="Proteomes" id="UP000008138">
    <property type="component" value="Chromosome"/>
</dbReference>
<evidence type="ECO:0000313" key="2">
    <source>
        <dbReference type="EMBL" id="AEA11828.1"/>
    </source>
</evidence>
<organism evidence="2 3">
    <name type="scientific">Thermoproteus uzoniensis (strain 768-20)</name>
    <dbReference type="NCBI Taxonomy" id="999630"/>
    <lineage>
        <taxon>Archaea</taxon>
        <taxon>Thermoproteota</taxon>
        <taxon>Thermoprotei</taxon>
        <taxon>Thermoproteales</taxon>
        <taxon>Thermoproteaceae</taxon>
        <taxon>Thermoproteus</taxon>
    </lineage>
</organism>
<accession>F2L2G3</accession>
<proteinExistence type="predicted"/>
<dbReference type="EMBL" id="CP002590">
    <property type="protein sequence ID" value="AEA11828.1"/>
    <property type="molecule type" value="Genomic_DNA"/>
</dbReference>
<dbReference type="GeneID" id="10359877"/>
<protein>
    <submittedName>
        <fullName evidence="2">Uncharacterized protein</fullName>
    </submittedName>
</protein>
<keyword evidence="1" id="KW-1133">Transmembrane helix</keyword>
<keyword evidence="1" id="KW-0812">Transmembrane</keyword>
<dbReference type="AlphaFoldDB" id="F2L2G3"/>
<gene>
    <name evidence="2" type="ordered locus">TUZN_0330</name>
</gene>
<feature type="transmembrane region" description="Helical" evidence="1">
    <location>
        <begin position="31"/>
        <end position="49"/>
    </location>
</feature>
<reference evidence="2 3" key="1">
    <citation type="journal article" date="2011" name="J. Bacteriol.">
        <title>Complete genome sequence of the thermoacidophilic crenarchaeon Thermoproteus uzoniensis 768-20.</title>
        <authorList>
            <person name="Mardanov A.V."/>
            <person name="Gumerov V.M."/>
            <person name="Beletsky A.V."/>
            <person name="Prokofeva M.I."/>
            <person name="Bonch-Osmolovskaya E.A."/>
            <person name="Ravin N.V."/>
            <person name="Skryabin K.G."/>
        </authorList>
    </citation>
    <scope>NUCLEOTIDE SEQUENCE [LARGE SCALE GENOMIC DNA]</scope>
    <source>
        <strain evidence="2 3">768-20</strain>
    </source>
</reference>
<feature type="transmembrane region" description="Helical" evidence="1">
    <location>
        <begin position="7"/>
        <end position="25"/>
    </location>
</feature>
<keyword evidence="1" id="KW-0472">Membrane</keyword>
<keyword evidence="3" id="KW-1185">Reference proteome</keyword>
<dbReference type="RefSeq" id="WP_013679164.1">
    <property type="nucleotide sequence ID" value="NC_015315.1"/>
</dbReference>
<name>F2L2G3_THEU7</name>
<dbReference type="KEGG" id="tuz:TUZN_0330"/>
<evidence type="ECO:0000313" key="3">
    <source>
        <dbReference type="Proteomes" id="UP000008138"/>
    </source>
</evidence>
<reference key="2">
    <citation type="submission" date="2011-03" db="EMBL/GenBank/DDBJ databases">
        <title>Complete genome sequence of the thermoacidophilic crenarchaeon Thermoproteus uzoniensis 768-20.</title>
        <authorList>
            <person name="Mardanov A.V."/>
            <person name="Gumerov V.M."/>
            <person name="Beletsky A.V."/>
            <person name="Prokofeva M.I."/>
            <person name="Bonch-Osmolovskaya E.A."/>
            <person name="Ravin N.V."/>
            <person name="Skryabin K.G."/>
        </authorList>
    </citation>
    <scope>NUCLEOTIDE SEQUENCE</scope>
    <source>
        <strain>768-20</strain>
    </source>
</reference>
<evidence type="ECO:0000256" key="1">
    <source>
        <dbReference type="SAM" id="Phobius"/>
    </source>
</evidence>
<sequence length="61" mass="6623">MLKLDKIIALAISLFLALAFTWIALVSRDFVLLALAWFVVLLVAGLGVFEERTEGGEEGAT</sequence>